<evidence type="ECO:0000256" key="3">
    <source>
        <dbReference type="ARBA" id="ARBA00022475"/>
    </source>
</evidence>
<evidence type="ECO:0000256" key="11">
    <source>
        <dbReference type="SAM" id="Phobius"/>
    </source>
</evidence>
<keyword evidence="5" id="KW-0997">Cell inner membrane</keyword>
<sequence length="192" mass="20027">MRTAPSPSGMQAAQRRSPCGFTLIELLMTIAISAVVLMLGVPTFTSVIRNMQVSAHTNSALAALHLARSEAIKRGERVVVCKSADGASCTTSDGFEQGWIVFVDADDDATVDGGETVIAVHDGLGGQDTLQGNSPVADYVSYVPDGTTQLVSGGFQAGTLSFSLCNSSGERNNIVISDTGRPRVEKVTTSCN</sequence>
<comment type="subcellular location">
    <subcellularLocation>
        <location evidence="1">Cell inner membrane</location>
        <topology evidence="1">Single-pass membrane protein</topology>
    </subcellularLocation>
</comment>
<evidence type="ECO:0000256" key="1">
    <source>
        <dbReference type="ARBA" id="ARBA00004377"/>
    </source>
</evidence>
<evidence type="ECO:0000313" key="13">
    <source>
        <dbReference type="EMBL" id="TCW37057.1"/>
    </source>
</evidence>
<dbReference type="GO" id="GO:0015627">
    <property type="term" value="C:type II protein secretion system complex"/>
    <property type="evidence" value="ECO:0007669"/>
    <property type="project" value="InterPro"/>
</dbReference>
<comment type="caution">
    <text evidence="13">The sequence shown here is derived from an EMBL/GenBank/DDBJ whole genome shotgun (WGS) entry which is preliminary data.</text>
</comment>
<evidence type="ECO:0000313" key="14">
    <source>
        <dbReference type="Proteomes" id="UP000295247"/>
    </source>
</evidence>
<dbReference type="Pfam" id="PF12019">
    <property type="entry name" value="GspH"/>
    <property type="match status" value="1"/>
</dbReference>
<dbReference type="InterPro" id="IPR045584">
    <property type="entry name" value="Pilin-like"/>
</dbReference>
<evidence type="ECO:0000256" key="6">
    <source>
        <dbReference type="ARBA" id="ARBA00022692"/>
    </source>
</evidence>
<evidence type="ECO:0000256" key="8">
    <source>
        <dbReference type="ARBA" id="ARBA00023136"/>
    </source>
</evidence>
<dbReference type="InterPro" id="IPR012902">
    <property type="entry name" value="N_methyl_site"/>
</dbReference>
<dbReference type="Gene3D" id="3.55.40.10">
    <property type="entry name" value="minor pseudopilin epsh domain"/>
    <property type="match status" value="1"/>
</dbReference>
<evidence type="ECO:0000256" key="4">
    <source>
        <dbReference type="ARBA" id="ARBA00022481"/>
    </source>
</evidence>
<evidence type="ECO:0000256" key="5">
    <source>
        <dbReference type="ARBA" id="ARBA00022519"/>
    </source>
</evidence>
<dbReference type="InterPro" id="IPR022346">
    <property type="entry name" value="T2SS_GspH"/>
</dbReference>
<dbReference type="Proteomes" id="UP000295247">
    <property type="component" value="Unassembled WGS sequence"/>
</dbReference>
<feature type="transmembrane region" description="Helical" evidence="11">
    <location>
        <begin position="21"/>
        <end position="41"/>
    </location>
</feature>
<name>A0A4R4ADC5_MARGR</name>
<evidence type="ECO:0000256" key="9">
    <source>
        <dbReference type="ARBA" id="ARBA00025772"/>
    </source>
</evidence>
<keyword evidence="7 11" id="KW-1133">Transmembrane helix</keyword>
<keyword evidence="4" id="KW-0488">Methylation</keyword>
<evidence type="ECO:0000256" key="7">
    <source>
        <dbReference type="ARBA" id="ARBA00022989"/>
    </source>
</evidence>
<keyword evidence="6 11" id="KW-0812">Transmembrane</keyword>
<protein>
    <recommendedName>
        <fullName evidence="2">Type II secretion system protein H</fullName>
    </recommendedName>
    <alternativeName>
        <fullName evidence="10">General secretion pathway protein H</fullName>
    </alternativeName>
</protein>
<dbReference type="EMBL" id="SMDC01000003">
    <property type="protein sequence ID" value="TCW37057.1"/>
    <property type="molecule type" value="Genomic_DNA"/>
</dbReference>
<comment type="similarity">
    <text evidence="9">Belongs to the GSP H family.</text>
</comment>
<evidence type="ECO:0000256" key="2">
    <source>
        <dbReference type="ARBA" id="ARBA00021549"/>
    </source>
</evidence>
<reference evidence="13 14" key="1">
    <citation type="submission" date="2019-03" db="EMBL/GenBank/DDBJ databases">
        <title>Genomic Encyclopedia of Type Strains, Phase IV (KMG-IV): sequencing the most valuable type-strain genomes for metagenomic binning, comparative biology and taxonomic classification.</title>
        <authorList>
            <person name="Goeker M."/>
        </authorList>
    </citation>
    <scope>NUCLEOTIDE SEQUENCE [LARGE SCALE GENOMIC DNA]</scope>
    <source>
        <strain evidence="13 14">DSM 203</strain>
    </source>
</reference>
<dbReference type="RefSeq" id="WP_242466015.1">
    <property type="nucleotide sequence ID" value="NZ_NRRH01000026.1"/>
</dbReference>
<dbReference type="GO" id="GO:0005886">
    <property type="term" value="C:plasma membrane"/>
    <property type="evidence" value="ECO:0007669"/>
    <property type="project" value="UniProtKB-SubCell"/>
</dbReference>
<dbReference type="SUPFAM" id="SSF54523">
    <property type="entry name" value="Pili subunits"/>
    <property type="match status" value="1"/>
</dbReference>
<dbReference type="NCBIfam" id="TIGR02532">
    <property type="entry name" value="IV_pilin_GFxxxE"/>
    <property type="match status" value="1"/>
</dbReference>
<evidence type="ECO:0000259" key="12">
    <source>
        <dbReference type="Pfam" id="PF12019"/>
    </source>
</evidence>
<keyword evidence="3" id="KW-1003">Cell membrane</keyword>
<accession>A0A4R4ADC5</accession>
<dbReference type="Pfam" id="PF07963">
    <property type="entry name" value="N_methyl"/>
    <property type="match status" value="1"/>
</dbReference>
<organism evidence="13 14">
    <name type="scientific">Marichromatium gracile</name>
    <name type="common">Chromatium gracile</name>
    <dbReference type="NCBI Taxonomy" id="1048"/>
    <lineage>
        <taxon>Bacteria</taxon>
        <taxon>Pseudomonadati</taxon>
        <taxon>Pseudomonadota</taxon>
        <taxon>Gammaproteobacteria</taxon>
        <taxon>Chromatiales</taxon>
        <taxon>Chromatiaceae</taxon>
        <taxon>Marichromatium</taxon>
    </lineage>
</organism>
<gene>
    <name evidence="13" type="ORF">EDC29_103254</name>
</gene>
<evidence type="ECO:0000256" key="10">
    <source>
        <dbReference type="ARBA" id="ARBA00030775"/>
    </source>
</evidence>
<keyword evidence="8 11" id="KW-0472">Membrane</keyword>
<dbReference type="AlphaFoldDB" id="A0A4R4ADC5"/>
<proteinExistence type="inferred from homology"/>
<feature type="domain" description="General secretion pathway GspH" evidence="12">
    <location>
        <begin position="57"/>
        <end position="180"/>
    </location>
</feature>
<dbReference type="GO" id="GO:0015628">
    <property type="term" value="P:protein secretion by the type II secretion system"/>
    <property type="evidence" value="ECO:0007669"/>
    <property type="project" value="InterPro"/>
</dbReference>